<evidence type="ECO:0000313" key="2">
    <source>
        <dbReference type="EMBL" id="KGO85221.1"/>
    </source>
</evidence>
<accession>A0A0A2M0W5</accession>
<sequence>MKKIILFLALALSTASFAQIKKVDKAELAASSGEVIGKIEPFAQGVEMECVKNGNTYTFTYKDYQYKTIDQRASFSFEDIDNAFEDFYKTAIDAFETKPKESIMIETKDQYIFISYSKTMGIGSVSFKSTSSKASGAPMSFTKEFNKKQIEKLFGKKK</sequence>
<dbReference type="RefSeq" id="WP_020214041.1">
    <property type="nucleotide sequence ID" value="NZ_JRLX01000025.1"/>
</dbReference>
<proteinExistence type="predicted"/>
<feature type="signal peptide" evidence="1">
    <location>
        <begin position="1"/>
        <end position="18"/>
    </location>
</feature>
<dbReference type="AlphaFoldDB" id="A0A0A2M0W5"/>
<feature type="chain" id="PRO_5001991690" description="DUF4412 domain-containing protein" evidence="1">
    <location>
        <begin position="19"/>
        <end position="158"/>
    </location>
</feature>
<comment type="caution">
    <text evidence="2">The sequence shown here is derived from an EMBL/GenBank/DDBJ whole genome shotgun (WGS) entry which is preliminary data.</text>
</comment>
<dbReference type="OrthoDB" id="1248654at2"/>
<dbReference type="STRING" id="1121895.GCA_000378485_02869"/>
<name>A0A0A2M0W5_9FLAO</name>
<evidence type="ECO:0000256" key="1">
    <source>
        <dbReference type="SAM" id="SignalP"/>
    </source>
</evidence>
<dbReference type="EMBL" id="JRLX01000025">
    <property type="protein sequence ID" value="KGO85221.1"/>
    <property type="molecule type" value="Genomic_DNA"/>
</dbReference>
<keyword evidence="3" id="KW-1185">Reference proteome</keyword>
<protein>
    <recommendedName>
        <fullName evidence="4">DUF4412 domain-containing protein</fullName>
    </recommendedName>
</protein>
<dbReference type="eggNOG" id="ENOG5032YXJ">
    <property type="taxonomic scope" value="Bacteria"/>
</dbReference>
<reference evidence="2 3" key="1">
    <citation type="submission" date="2013-09" db="EMBL/GenBank/DDBJ databases">
        <authorList>
            <person name="Zeng Z."/>
            <person name="Chen C."/>
        </authorList>
    </citation>
    <scope>NUCLEOTIDE SEQUENCE [LARGE SCALE GENOMIC DNA]</scope>
    <source>
        <strain evidence="2 3">WB 3.3-2</strain>
    </source>
</reference>
<gene>
    <name evidence="2" type="ORF">Q765_17130</name>
</gene>
<dbReference type="Proteomes" id="UP000030152">
    <property type="component" value="Unassembled WGS sequence"/>
</dbReference>
<keyword evidence="1" id="KW-0732">Signal</keyword>
<evidence type="ECO:0008006" key="4">
    <source>
        <dbReference type="Google" id="ProtNLM"/>
    </source>
</evidence>
<organism evidence="2 3">
    <name type="scientific">Flavobacterium rivuli WB 3.3-2 = DSM 21788</name>
    <dbReference type="NCBI Taxonomy" id="1121895"/>
    <lineage>
        <taxon>Bacteria</taxon>
        <taxon>Pseudomonadati</taxon>
        <taxon>Bacteroidota</taxon>
        <taxon>Flavobacteriia</taxon>
        <taxon>Flavobacteriales</taxon>
        <taxon>Flavobacteriaceae</taxon>
        <taxon>Flavobacterium</taxon>
    </lineage>
</organism>
<evidence type="ECO:0000313" key="3">
    <source>
        <dbReference type="Proteomes" id="UP000030152"/>
    </source>
</evidence>